<gene>
    <name evidence="1" type="ORF">FNJ87_14330</name>
</gene>
<evidence type="ECO:0000313" key="2">
    <source>
        <dbReference type="Proteomes" id="UP001194729"/>
    </source>
</evidence>
<comment type="caution">
    <text evidence="1">The sequence shown here is derived from an EMBL/GenBank/DDBJ whole genome shotgun (WGS) entry which is preliminary data.</text>
</comment>
<keyword evidence="1" id="KW-0489">Methyltransferase</keyword>
<protein>
    <submittedName>
        <fullName evidence="1">Class I SAM-dependent methyltransferase</fullName>
    </submittedName>
</protein>
<reference evidence="1 2" key="1">
    <citation type="submission" date="2020-11" db="EMBL/GenBank/DDBJ databases">
        <title>P. mediterranea TC4 genome.</title>
        <authorList>
            <person name="Molmeret M."/>
        </authorList>
    </citation>
    <scope>NUCLEOTIDE SEQUENCE [LARGE SCALE GENOMIC DNA]</scope>
    <source>
        <strain evidence="1 2">TC4</strain>
    </source>
</reference>
<dbReference type="GO" id="GO:0032259">
    <property type="term" value="P:methylation"/>
    <property type="evidence" value="ECO:0007669"/>
    <property type="project" value="UniProtKB-KW"/>
</dbReference>
<sequence length="58" mass="7104">MFTLEKKCLRDKTYYEQYDAIRRFRESVKNNHTILHIEDYGAGSRVFKTNERRSHDVH</sequence>
<feature type="non-terminal residue" evidence="1">
    <location>
        <position position="58"/>
    </location>
</feature>
<dbReference type="Proteomes" id="UP001194729">
    <property type="component" value="Unassembled WGS sequence"/>
</dbReference>
<name>A0ABS0A7V3_9FLAO</name>
<dbReference type="EMBL" id="JADKYU010000750">
    <property type="protein sequence ID" value="MBF4985453.1"/>
    <property type="molecule type" value="Genomic_DNA"/>
</dbReference>
<accession>A0ABS0A7V3</accession>
<keyword evidence="1" id="KW-0808">Transferase</keyword>
<dbReference type="GO" id="GO:0008168">
    <property type="term" value="F:methyltransferase activity"/>
    <property type="evidence" value="ECO:0007669"/>
    <property type="project" value="UniProtKB-KW"/>
</dbReference>
<keyword evidence="2" id="KW-1185">Reference proteome</keyword>
<evidence type="ECO:0000313" key="1">
    <source>
        <dbReference type="EMBL" id="MBF4985453.1"/>
    </source>
</evidence>
<organism evidence="1 2">
    <name type="scientific">Nonlabens mediterrranea</name>
    <dbReference type="NCBI Taxonomy" id="1419947"/>
    <lineage>
        <taxon>Bacteria</taxon>
        <taxon>Pseudomonadati</taxon>
        <taxon>Bacteroidota</taxon>
        <taxon>Flavobacteriia</taxon>
        <taxon>Flavobacteriales</taxon>
        <taxon>Flavobacteriaceae</taxon>
        <taxon>Nonlabens</taxon>
    </lineage>
</organism>
<proteinExistence type="predicted"/>